<accession>A0ABP5LST6</accession>
<evidence type="ECO:0000313" key="3">
    <source>
        <dbReference type="EMBL" id="GAA2151259.1"/>
    </source>
</evidence>
<gene>
    <name evidence="3" type="ORF">GCM10009760_46430</name>
</gene>
<dbReference type="InterPro" id="IPR006311">
    <property type="entry name" value="TAT_signal"/>
</dbReference>
<evidence type="ECO:0000259" key="2">
    <source>
        <dbReference type="Pfam" id="PF14021"/>
    </source>
</evidence>
<dbReference type="InterPro" id="IPR053024">
    <property type="entry name" value="Fungal_surface_NADase"/>
</dbReference>
<organism evidence="3 4">
    <name type="scientific">Kitasatospora kazusensis</name>
    <dbReference type="NCBI Taxonomy" id="407974"/>
    <lineage>
        <taxon>Bacteria</taxon>
        <taxon>Bacillati</taxon>
        <taxon>Actinomycetota</taxon>
        <taxon>Actinomycetes</taxon>
        <taxon>Kitasatosporales</taxon>
        <taxon>Streptomycetaceae</taxon>
        <taxon>Kitasatospora</taxon>
    </lineage>
</organism>
<dbReference type="Proteomes" id="UP001422759">
    <property type="component" value="Unassembled WGS sequence"/>
</dbReference>
<dbReference type="PANTHER" id="PTHR42059">
    <property type="entry name" value="TNT DOMAIN-CONTAINING PROTEIN"/>
    <property type="match status" value="1"/>
</dbReference>
<reference evidence="4" key="1">
    <citation type="journal article" date="2019" name="Int. J. Syst. Evol. Microbiol.">
        <title>The Global Catalogue of Microorganisms (GCM) 10K type strain sequencing project: providing services to taxonomists for standard genome sequencing and annotation.</title>
        <authorList>
            <consortium name="The Broad Institute Genomics Platform"/>
            <consortium name="The Broad Institute Genome Sequencing Center for Infectious Disease"/>
            <person name="Wu L."/>
            <person name="Ma J."/>
        </authorList>
    </citation>
    <scope>NUCLEOTIDE SEQUENCE [LARGE SCALE GENOMIC DNA]</scope>
    <source>
        <strain evidence="4">JCM 14560</strain>
    </source>
</reference>
<dbReference type="InterPro" id="IPR025331">
    <property type="entry name" value="TNT"/>
</dbReference>
<evidence type="ECO:0000313" key="4">
    <source>
        <dbReference type="Proteomes" id="UP001422759"/>
    </source>
</evidence>
<protein>
    <recommendedName>
        <fullName evidence="2">TNT domain-containing protein</fullName>
    </recommendedName>
</protein>
<feature type="signal peptide" evidence="1">
    <location>
        <begin position="1"/>
        <end position="30"/>
    </location>
</feature>
<dbReference type="PANTHER" id="PTHR42059:SF1">
    <property type="entry name" value="TNT DOMAIN-CONTAINING PROTEIN"/>
    <property type="match status" value="1"/>
</dbReference>
<sequence>MGIRRTFAAVGAAAALLTGTMAVGAAPASAAPTAPTAAQSAAATRADVTPADECSTATFQNDARLGPEQLPTRGPVGRELWGYQRTGGLPVQSFLATYYDSAAGSWKYPPSNGYVLLPDGQPLEIQQTLQPGQRIDRFGSEYGSFLAPEGISYGSRSIPPQSLVSTPAATCNYHDYQVLKPFTVDAGPIAPWFGQPGYGWQYQLDATLLPGSPTRLNVMWLIDNGYLSRVA</sequence>
<comment type="caution">
    <text evidence="3">The sequence shown here is derived from an EMBL/GenBank/DDBJ whole genome shotgun (WGS) entry which is preliminary data.</text>
</comment>
<dbReference type="PROSITE" id="PS51318">
    <property type="entry name" value="TAT"/>
    <property type="match status" value="1"/>
</dbReference>
<keyword evidence="4" id="KW-1185">Reference proteome</keyword>
<keyword evidence="1" id="KW-0732">Signal</keyword>
<dbReference type="RefSeq" id="WP_344467860.1">
    <property type="nucleotide sequence ID" value="NZ_BAAANT010000031.1"/>
</dbReference>
<feature type="chain" id="PRO_5045828976" description="TNT domain-containing protein" evidence="1">
    <location>
        <begin position="31"/>
        <end position="231"/>
    </location>
</feature>
<dbReference type="Pfam" id="PF14021">
    <property type="entry name" value="TNT"/>
    <property type="match status" value="1"/>
</dbReference>
<feature type="domain" description="TNT" evidence="2">
    <location>
        <begin position="128"/>
        <end position="230"/>
    </location>
</feature>
<dbReference type="EMBL" id="BAAANT010000031">
    <property type="protein sequence ID" value="GAA2151259.1"/>
    <property type="molecule type" value="Genomic_DNA"/>
</dbReference>
<name>A0ABP5LST6_9ACTN</name>
<proteinExistence type="predicted"/>
<evidence type="ECO:0000256" key="1">
    <source>
        <dbReference type="SAM" id="SignalP"/>
    </source>
</evidence>